<feature type="transmembrane region" description="Helical" evidence="1">
    <location>
        <begin position="36"/>
        <end position="59"/>
    </location>
</feature>
<sequence>MWMDLYLVVATVIAFAAWWVSPRFQAYDPPSDVARAFWAVAAGALWPLVVLGIAEVLGVRYAARRLRRPLPEELDLTARVAEPVVSSRS</sequence>
<accession>A0ABT3SGB2</accession>
<evidence type="ECO:0000256" key="1">
    <source>
        <dbReference type="SAM" id="Phobius"/>
    </source>
</evidence>
<gene>
    <name evidence="2" type="ORF">ORI27_17030</name>
</gene>
<dbReference type="Proteomes" id="UP001300745">
    <property type="component" value="Unassembled WGS sequence"/>
</dbReference>
<protein>
    <submittedName>
        <fullName evidence="2">Uncharacterized protein</fullName>
    </submittedName>
</protein>
<reference evidence="2 3" key="1">
    <citation type="submission" date="2022-11" db="EMBL/GenBank/DDBJ databases">
        <title>Mycobacterium sp. nov.</title>
        <authorList>
            <person name="Papic B."/>
            <person name="Spicic S."/>
            <person name="Duvnjak S."/>
        </authorList>
    </citation>
    <scope>NUCLEOTIDE SEQUENCE [LARGE SCALE GENOMIC DNA]</scope>
    <source>
        <strain evidence="2 3">CVI_P4</strain>
    </source>
</reference>
<evidence type="ECO:0000313" key="3">
    <source>
        <dbReference type="Proteomes" id="UP001300745"/>
    </source>
</evidence>
<dbReference type="RefSeq" id="WP_265998155.1">
    <property type="nucleotide sequence ID" value="NZ_JAPJDN010000014.1"/>
</dbReference>
<organism evidence="2 3">
    <name type="scientific">Mycobacterium pinniadriaticum</name>
    <dbReference type="NCBI Taxonomy" id="2994102"/>
    <lineage>
        <taxon>Bacteria</taxon>
        <taxon>Bacillati</taxon>
        <taxon>Actinomycetota</taxon>
        <taxon>Actinomycetes</taxon>
        <taxon>Mycobacteriales</taxon>
        <taxon>Mycobacteriaceae</taxon>
        <taxon>Mycobacterium</taxon>
    </lineage>
</organism>
<keyword evidence="1" id="KW-1133">Transmembrane helix</keyword>
<keyword evidence="1" id="KW-0812">Transmembrane</keyword>
<comment type="caution">
    <text evidence="2">The sequence shown here is derived from an EMBL/GenBank/DDBJ whole genome shotgun (WGS) entry which is preliminary data.</text>
</comment>
<name>A0ABT3SGB2_9MYCO</name>
<keyword evidence="3" id="KW-1185">Reference proteome</keyword>
<dbReference type="EMBL" id="JAPJDO010000014">
    <property type="protein sequence ID" value="MCX2938412.1"/>
    <property type="molecule type" value="Genomic_DNA"/>
</dbReference>
<evidence type="ECO:0000313" key="2">
    <source>
        <dbReference type="EMBL" id="MCX2938412.1"/>
    </source>
</evidence>
<proteinExistence type="predicted"/>
<keyword evidence="1" id="KW-0472">Membrane</keyword>